<dbReference type="GO" id="GO:0000287">
    <property type="term" value="F:magnesium ion binding"/>
    <property type="evidence" value="ECO:0007669"/>
    <property type="project" value="InterPro"/>
</dbReference>
<dbReference type="GO" id="GO:0006796">
    <property type="term" value="P:phosphate-containing compound metabolic process"/>
    <property type="evidence" value="ECO:0007669"/>
    <property type="project" value="InterPro"/>
</dbReference>
<dbReference type="InterPro" id="IPR008162">
    <property type="entry name" value="Pyrophosphatase"/>
</dbReference>
<evidence type="ECO:0000256" key="6">
    <source>
        <dbReference type="ARBA" id="ARBA00022842"/>
    </source>
</evidence>
<protein>
    <recommendedName>
        <fullName evidence="3">inorganic diphosphatase</fullName>
        <ecNumber evidence="3">3.6.1.1</ecNumber>
    </recommendedName>
</protein>
<evidence type="ECO:0000256" key="4">
    <source>
        <dbReference type="ARBA" id="ARBA00022723"/>
    </source>
</evidence>
<reference evidence="7" key="1">
    <citation type="submission" date="2021-02" db="EMBL/GenBank/DDBJ databases">
        <authorList>
            <person name="Dougan E. K."/>
            <person name="Rhodes N."/>
            <person name="Thang M."/>
            <person name="Chan C."/>
        </authorList>
    </citation>
    <scope>NUCLEOTIDE SEQUENCE</scope>
</reference>
<sequence length="263" mass="29790">VLQSRLKDPKIAQIVTVTEGDPSSRRFRVFYEMNGDRLSPWHDIPLMNEDGSYNFITEIPKWTRKKYEIATAETMNPIKQDVKNGVLREYKWGDMCWNYGAFPQTWEDPKHVSEETGCPGDNDPVDVIELGTRQRPVGAITRVKILGVIAMIDDNETDWKILALAMDDDKASMINDLADLDAHMPGVTDCLTHWLRMYKTSEGKGENKFGCGSKPQGAAFAKRVVEETHEHWKTLIVEQQKVGKMKKVASGSNIFTELALDEA</sequence>
<dbReference type="CDD" id="cd00412">
    <property type="entry name" value="pyrophosphatase"/>
    <property type="match status" value="1"/>
</dbReference>
<name>A0A813KWA4_POLGL</name>
<comment type="similarity">
    <text evidence="2">Belongs to the PPase family.</text>
</comment>
<dbReference type="Proteomes" id="UP000626109">
    <property type="component" value="Unassembled WGS sequence"/>
</dbReference>
<keyword evidence="4" id="KW-0479">Metal-binding</keyword>
<dbReference type="Gene3D" id="3.90.80.10">
    <property type="entry name" value="Inorganic pyrophosphatase"/>
    <property type="match status" value="1"/>
</dbReference>
<dbReference type="EMBL" id="CAJNNW010031906">
    <property type="protein sequence ID" value="CAE8709847.1"/>
    <property type="molecule type" value="Genomic_DNA"/>
</dbReference>
<comment type="cofactor">
    <cofactor evidence="1">
        <name>Mg(2+)</name>
        <dbReference type="ChEBI" id="CHEBI:18420"/>
    </cofactor>
</comment>
<dbReference type="SUPFAM" id="SSF50324">
    <property type="entry name" value="Inorganic pyrophosphatase"/>
    <property type="match status" value="1"/>
</dbReference>
<proteinExistence type="inferred from homology"/>
<dbReference type="Pfam" id="PF00719">
    <property type="entry name" value="Pyrophosphatase"/>
    <property type="match status" value="1"/>
</dbReference>
<dbReference type="GO" id="GO:0004427">
    <property type="term" value="F:inorganic diphosphate phosphatase activity"/>
    <property type="evidence" value="ECO:0007669"/>
    <property type="project" value="UniProtKB-EC"/>
</dbReference>
<evidence type="ECO:0000256" key="1">
    <source>
        <dbReference type="ARBA" id="ARBA00001946"/>
    </source>
</evidence>
<keyword evidence="5" id="KW-0378">Hydrolase</keyword>
<dbReference type="GO" id="GO:0005737">
    <property type="term" value="C:cytoplasm"/>
    <property type="evidence" value="ECO:0007669"/>
    <property type="project" value="InterPro"/>
</dbReference>
<evidence type="ECO:0000256" key="2">
    <source>
        <dbReference type="ARBA" id="ARBA00006220"/>
    </source>
</evidence>
<comment type="caution">
    <text evidence="7">The sequence shown here is derived from an EMBL/GenBank/DDBJ whole genome shotgun (WGS) entry which is preliminary data.</text>
</comment>
<dbReference type="PANTHER" id="PTHR10286">
    <property type="entry name" value="INORGANIC PYROPHOSPHATASE"/>
    <property type="match status" value="1"/>
</dbReference>
<accession>A0A813KWA4</accession>
<evidence type="ECO:0000313" key="8">
    <source>
        <dbReference type="Proteomes" id="UP000626109"/>
    </source>
</evidence>
<keyword evidence="6" id="KW-0460">Magnesium</keyword>
<evidence type="ECO:0000256" key="5">
    <source>
        <dbReference type="ARBA" id="ARBA00022801"/>
    </source>
</evidence>
<organism evidence="7 8">
    <name type="scientific">Polarella glacialis</name>
    <name type="common">Dinoflagellate</name>
    <dbReference type="NCBI Taxonomy" id="89957"/>
    <lineage>
        <taxon>Eukaryota</taxon>
        <taxon>Sar</taxon>
        <taxon>Alveolata</taxon>
        <taxon>Dinophyceae</taxon>
        <taxon>Suessiales</taxon>
        <taxon>Suessiaceae</taxon>
        <taxon>Polarella</taxon>
    </lineage>
</organism>
<dbReference type="EC" id="3.6.1.1" evidence="3"/>
<evidence type="ECO:0000313" key="7">
    <source>
        <dbReference type="EMBL" id="CAE8709847.1"/>
    </source>
</evidence>
<gene>
    <name evidence="7" type="ORF">PGLA2088_LOCUS35660</name>
</gene>
<feature type="non-terminal residue" evidence="7">
    <location>
        <position position="263"/>
    </location>
</feature>
<dbReference type="InterPro" id="IPR036649">
    <property type="entry name" value="Pyrophosphatase_sf"/>
</dbReference>
<evidence type="ECO:0000256" key="3">
    <source>
        <dbReference type="ARBA" id="ARBA00012146"/>
    </source>
</evidence>
<dbReference type="AlphaFoldDB" id="A0A813KWA4"/>
<dbReference type="PROSITE" id="PS00387">
    <property type="entry name" value="PPASE"/>
    <property type="match status" value="1"/>
</dbReference>